<gene>
    <name evidence="3" type="ORF">F0M18_02975</name>
</gene>
<evidence type="ECO:0000313" key="3">
    <source>
        <dbReference type="EMBL" id="KAA1194411.1"/>
    </source>
</evidence>
<comment type="caution">
    <text evidence="3">The sequence shown here is derived from an EMBL/GenBank/DDBJ whole genome shotgun (WGS) entry which is preliminary data.</text>
</comment>
<feature type="chain" id="PRO_5022986761" evidence="2">
    <location>
        <begin position="25"/>
        <end position="200"/>
    </location>
</feature>
<dbReference type="AlphaFoldDB" id="A0A5B0X7S8"/>
<evidence type="ECO:0000256" key="2">
    <source>
        <dbReference type="SAM" id="SignalP"/>
    </source>
</evidence>
<keyword evidence="4" id="KW-1185">Reference proteome</keyword>
<feature type="coiled-coil region" evidence="1">
    <location>
        <begin position="164"/>
        <end position="191"/>
    </location>
</feature>
<sequence length="200" mass="22430">MRTSDLTRLGMAIALVIVQGCAQAPVEPAPEQEQQPVEAAPEITLNLPAETDCVCDAVGEDGSEADYTFLEKGYAALAVADYAEAQSYFERYRRLESSAVADWEADIALALMLTLPESPIYDPKEARKRFRDLNEQDWRAMALHQQTLLARQSLDGFLVMSRRVRELRESNEALKEDLQKREEAIKRLRELTLGQTGAAQ</sequence>
<evidence type="ECO:0000313" key="4">
    <source>
        <dbReference type="Proteomes" id="UP000323708"/>
    </source>
</evidence>
<dbReference type="RefSeq" id="WP_149609880.1">
    <property type="nucleotide sequence ID" value="NZ_VTUX01000001.1"/>
</dbReference>
<dbReference type="PROSITE" id="PS51257">
    <property type="entry name" value="PROKAR_LIPOPROTEIN"/>
    <property type="match status" value="1"/>
</dbReference>
<feature type="signal peptide" evidence="2">
    <location>
        <begin position="1"/>
        <end position="24"/>
    </location>
</feature>
<organism evidence="3 4">
    <name type="scientific">Pseudohalioglobus sediminis</name>
    <dbReference type="NCBI Taxonomy" id="2606449"/>
    <lineage>
        <taxon>Bacteria</taxon>
        <taxon>Pseudomonadati</taxon>
        <taxon>Pseudomonadota</taxon>
        <taxon>Gammaproteobacteria</taxon>
        <taxon>Cellvibrionales</taxon>
        <taxon>Halieaceae</taxon>
        <taxon>Pseudohalioglobus</taxon>
    </lineage>
</organism>
<keyword evidence="2" id="KW-0732">Signal</keyword>
<keyword evidence="1" id="KW-0175">Coiled coil</keyword>
<protein>
    <submittedName>
        <fullName evidence="3">Uncharacterized protein</fullName>
    </submittedName>
</protein>
<accession>A0A5B0X7S8</accession>
<dbReference type="EMBL" id="VTUX01000001">
    <property type="protein sequence ID" value="KAA1194411.1"/>
    <property type="molecule type" value="Genomic_DNA"/>
</dbReference>
<evidence type="ECO:0000256" key="1">
    <source>
        <dbReference type="SAM" id="Coils"/>
    </source>
</evidence>
<reference evidence="3 4" key="1">
    <citation type="submission" date="2019-09" db="EMBL/GenBank/DDBJ databases">
        <authorList>
            <person name="Chen X.-Y."/>
        </authorList>
    </citation>
    <scope>NUCLEOTIDE SEQUENCE [LARGE SCALE GENOMIC DNA]</scope>
    <source>
        <strain evidence="3 4">NY5</strain>
    </source>
</reference>
<proteinExistence type="predicted"/>
<dbReference type="Proteomes" id="UP000323708">
    <property type="component" value="Unassembled WGS sequence"/>
</dbReference>
<name>A0A5B0X7S8_9GAMM</name>